<dbReference type="GO" id="GO:0033202">
    <property type="term" value="C:DNA helicase complex"/>
    <property type="evidence" value="ECO:0007669"/>
    <property type="project" value="TreeGrafter"/>
</dbReference>
<name>A0AA94HNM8_9MICO</name>
<dbReference type="GO" id="GO:0005524">
    <property type="term" value="F:ATP binding"/>
    <property type="evidence" value="ECO:0007669"/>
    <property type="project" value="UniProtKB-UniRule"/>
</dbReference>
<sequence length="588" mass="62931">MTDASTADAPITDADRILAGLDEQQRQAATTLGGPVAILAGAGTGKTRAITHRIAYAVATGEQAEHASLALTFTSRAAGEMRTRLARLGAGRVQARTFHAAALAQLSHFWPRITGSHMPKLLPQKAATVADAAAQLRLRLPTAQLRDAAGEIEWRKSQAMTMEDYGVLARVRPMPTGIAPEAMIDLHMAYERVKDERRQIDFEDVLLATAGMIEREPVVADEVRSRYRHFTVDEYQDVSPMQQRVLAAWLGERRDICVVGDPSQTIYSFAGADAASMNRFIHEHPDAEVVRLERSYRSTSAIVGCANRLMRGRDALTLTAASGEPGREPSLSVHANDSAEAAAVAAACRAQVDAGTDPGRIAVLTRFHAQSGLIEQALASVGLSSTVRGAARFFEIPVVKRAVLMLRSAPADHRPVFQSVTDIVMGLGYRAEAPATHGEERAQWDALHALVTLAEEAGGTDLPGFARELQRRAQTEHEPTVAAVTIATIHAAKGLEWQHVHVVGLAEGLLPVSHATTLAEIDEERRLLYVAITRAERTLSLTFAHSSGHAVRQPSRFLAELAPPQGARAGRSAGGRAGAGTGGGAAAR</sequence>
<accession>A0AA94HNM8</accession>
<evidence type="ECO:0000256" key="5">
    <source>
        <dbReference type="ARBA" id="ARBA00022840"/>
    </source>
</evidence>
<dbReference type="PROSITE" id="PS51198">
    <property type="entry name" value="UVRD_HELICASE_ATP_BIND"/>
    <property type="match status" value="1"/>
</dbReference>
<feature type="domain" description="UvrD-like helicase ATP-binding" evidence="12">
    <location>
        <begin position="19"/>
        <end position="299"/>
    </location>
</feature>
<dbReference type="GO" id="GO:0003677">
    <property type="term" value="F:DNA binding"/>
    <property type="evidence" value="ECO:0007669"/>
    <property type="project" value="InterPro"/>
</dbReference>
<evidence type="ECO:0000256" key="10">
    <source>
        <dbReference type="PROSITE-ProRule" id="PRU00560"/>
    </source>
</evidence>
<evidence type="ECO:0000313" key="15">
    <source>
        <dbReference type="Proteomes" id="UP000198506"/>
    </source>
</evidence>
<dbReference type="SUPFAM" id="SSF52540">
    <property type="entry name" value="P-loop containing nucleoside triphosphate hydrolases"/>
    <property type="match status" value="1"/>
</dbReference>
<dbReference type="GO" id="GO:0000725">
    <property type="term" value="P:recombinational repair"/>
    <property type="evidence" value="ECO:0007669"/>
    <property type="project" value="TreeGrafter"/>
</dbReference>
<keyword evidence="4 10" id="KW-0347">Helicase</keyword>
<dbReference type="AlphaFoldDB" id="A0AA94HNM8"/>
<evidence type="ECO:0000256" key="3">
    <source>
        <dbReference type="ARBA" id="ARBA00022801"/>
    </source>
</evidence>
<dbReference type="Gene3D" id="1.10.486.10">
    <property type="entry name" value="PCRA, domain 4"/>
    <property type="match status" value="2"/>
</dbReference>
<dbReference type="Gene3D" id="1.10.10.160">
    <property type="match status" value="1"/>
</dbReference>
<dbReference type="GO" id="GO:0005829">
    <property type="term" value="C:cytosol"/>
    <property type="evidence" value="ECO:0007669"/>
    <property type="project" value="TreeGrafter"/>
</dbReference>
<feature type="region of interest" description="Disordered" evidence="11">
    <location>
        <begin position="565"/>
        <end position="588"/>
    </location>
</feature>
<dbReference type="EC" id="5.6.2.4" evidence="8"/>
<evidence type="ECO:0000256" key="2">
    <source>
        <dbReference type="ARBA" id="ARBA00022741"/>
    </source>
</evidence>
<feature type="binding site" evidence="10">
    <location>
        <begin position="40"/>
        <end position="47"/>
    </location>
    <ligand>
        <name>ATP</name>
        <dbReference type="ChEBI" id="CHEBI:30616"/>
    </ligand>
</feature>
<comment type="similarity">
    <text evidence="1">Belongs to the helicase family. UvrD subfamily.</text>
</comment>
<protein>
    <recommendedName>
        <fullName evidence="8">DNA 3'-5' helicase</fullName>
        <ecNumber evidence="8">5.6.2.4</ecNumber>
    </recommendedName>
</protein>
<dbReference type="PANTHER" id="PTHR11070">
    <property type="entry name" value="UVRD / RECB / PCRA DNA HELICASE FAMILY MEMBER"/>
    <property type="match status" value="1"/>
</dbReference>
<evidence type="ECO:0000259" key="12">
    <source>
        <dbReference type="PROSITE" id="PS51198"/>
    </source>
</evidence>
<dbReference type="InterPro" id="IPR000212">
    <property type="entry name" value="DNA_helicase_UvrD/REP"/>
</dbReference>
<keyword evidence="3 10" id="KW-0378">Hydrolase</keyword>
<dbReference type="Gene3D" id="3.40.50.300">
    <property type="entry name" value="P-loop containing nucleotide triphosphate hydrolases"/>
    <property type="match status" value="3"/>
</dbReference>
<proteinExistence type="inferred from homology"/>
<dbReference type="Pfam" id="PF13361">
    <property type="entry name" value="UvrD_C"/>
    <property type="match status" value="2"/>
</dbReference>
<dbReference type="InterPro" id="IPR014017">
    <property type="entry name" value="DNA_helicase_UvrD-like_C"/>
</dbReference>
<evidence type="ECO:0000313" key="14">
    <source>
        <dbReference type="EMBL" id="SFS15491.1"/>
    </source>
</evidence>
<evidence type="ECO:0000256" key="1">
    <source>
        <dbReference type="ARBA" id="ARBA00009922"/>
    </source>
</evidence>
<comment type="caution">
    <text evidence="14">The sequence shown here is derived from an EMBL/GenBank/DDBJ whole genome shotgun (WGS) entry which is preliminary data.</text>
</comment>
<dbReference type="GO" id="GO:0043138">
    <property type="term" value="F:3'-5' DNA helicase activity"/>
    <property type="evidence" value="ECO:0007669"/>
    <property type="project" value="UniProtKB-EC"/>
</dbReference>
<evidence type="ECO:0000256" key="9">
    <source>
        <dbReference type="ARBA" id="ARBA00048988"/>
    </source>
</evidence>
<feature type="compositionally biased region" description="Gly residues" evidence="11">
    <location>
        <begin position="572"/>
        <end position="588"/>
    </location>
</feature>
<keyword evidence="2 10" id="KW-0547">Nucleotide-binding</keyword>
<gene>
    <name evidence="14" type="ORF">SAMN04487783_2050</name>
</gene>
<evidence type="ECO:0000259" key="13">
    <source>
        <dbReference type="PROSITE" id="PS51217"/>
    </source>
</evidence>
<dbReference type="InterPro" id="IPR027417">
    <property type="entry name" value="P-loop_NTPase"/>
</dbReference>
<organism evidence="14 15">
    <name type="scientific">Agrococcus baldri</name>
    <dbReference type="NCBI Taxonomy" id="153730"/>
    <lineage>
        <taxon>Bacteria</taxon>
        <taxon>Bacillati</taxon>
        <taxon>Actinomycetota</taxon>
        <taxon>Actinomycetes</taxon>
        <taxon>Micrococcales</taxon>
        <taxon>Microbacteriaceae</taxon>
        <taxon>Agrococcus</taxon>
    </lineage>
</organism>
<comment type="catalytic activity">
    <reaction evidence="9">
        <text>ATP + H2O = ADP + phosphate + H(+)</text>
        <dbReference type="Rhea" id="RHEA:13065"/>
        <dbReference type="ChEBI" id="CHEBI:15377"/>
        <dbReference type="ChEBI" id="CHEBI:15378"/>
        <dbReference type="ChEBI" id="CHEBI:30616"/>
        <dbReference type="ChEBI" id="CHEBI:43474"/>
        <dbReference type="ChEBI" id="CHEBI:456216"/>
        <dbReference type="EC" id="5.6.2.4"/>
    </reaction>
</comment>
<dbReference type="PROSITE" id="PS51217">
    <property type="entry name" value="UVRD_HELICASE_CTER"/>
    <property type="match status" value="1"/>
</dbReference>
<comment type="catalytic activity">
    <reaction evidence="7">
        <text>Couples ATP hydrolysis with the unwinding of duplex DNA by translocating in the 3'-5' direction.</text>
        <dbReference type="EC" id="5.6.2.4"/>
    </reaction>
</comment>
<evidence type="ECO:0000256" key="7">
    <source>
        <dbReference type="ARBA" id="ARBA00034617"/>
    </source>
</evidence>
<dbReference type="InterPro" id="IPR013986">
    <property type="entry name" value="DExx_box_DNA_helicase_dom_sf"/>
</dbReference>
<dbReference type="EMBL" id="FOZN01000003">
    <property type="protein sequence ID" value="SFS15491.1"/>
    <property type="molecule type" value="Genomic_DNA"/>
</dbReference>
<evidence type="ECO:0000256" key="11">
    <source>
        <dbReference type="SAM" id="MobiDB-lite"/>
    </source>
</evidence>
<feature type="domain" description="UvrD-like helicase C-terminal" evidence="13">
    <location>
        <begin position="300"/>
        <end position="537"/>
    </location>
</feature>
<keyword evidence="6" id="KW-0413">Isomerase</keyword>
<dbReference type="InterPro" id="IPR014016">
    <property type="entry name" value="UvrD-like_ATP-bd"/>
</dbReference>
<reference evidence="14 15" key="1">
    <citation type="submission" date="2016-10" db="EMBL/GenBank/DDBJ databases">
        <authorList>
            <person name="Varghese N."/>
            <person name="Submissions S."/>
        </authorList>
    </citation>
    <scope>NUCLEOTIDE SEQUENCE [LARGE SCALE GENOMIC DNA]</scope>
    <source>
        <strain evidence="14 15">IAM 15147</strain>
    </source>
</reference>
<dbReference type="Proteomes" id="UP000198506">
    <property type="component" value="Unassembled WGS sequence"/>
</dbReference>
<keyword evidence="5 10" id="KW-0067">ATP-binding</keyword>
<evidence type="ECO:0000256" key="6">
    <source>
        <dbReference type="ARBA" id="ARBA00023235"/>
    </source>
</evidence>
<dbReference type="GO" id="GO:0016787">
    <property type="term" value="F:hydrolase activity"/>
    <property type="evidence" value="ECO:0007669"/>
    <property type="project" value="UniProtKB-UniRule"/>
</dbReference>
<evidence type="ECO:0000256" key="8">
    <source>
        <dbReference type="ARBA" id="ARBA00034808"/>
    </source>
</evidence>
<evidence type="ECO:0000256" key="4">
    <source>
        <dbReference type="ARBA" id="ARBA00022806"/>
    </source>
</evidence>
<dbReference type="PANTHER" id="PTHR11070:SF69">
    <property type="entry name" value="ATP-DEPENDENT DNA HELICASE UVRD2"/>
    <property type="match status" value="1"/>
</dbReference>
<keyword evidence="15" id="KW-1185">Reference proteome</keyword>
<dbReference type="CDD" id="cd17932">
    <property type="entry name" value="DEXQc_UvrD"/>
    <property type="match status" value="1"/>
</dbReference>
<dbReference type="Pfam" id="PF00580">
    <property type="entry name" value="UvrD-helicase"/>
    <property type="match status" value="1"/>
</dbReference>